<sequence>MNYVELLNNLLEHAGIEADISPFYISLIFLHELTHHVIEDWRTSSGTFSYLQEDERLCEYTAFTLTQAILGNLLRNQAFQTFVHEDHIHIFEGMANEAIIGFPVPGFFIPLNMDLPPQHNVQELLSLIYYYWNRDKDPLYKPLVLAWVNEMDLVRFLSQNLTVGLDNAWNKKGLPSVYTKVRFV</sequence>
<gene>
    <name evidence="1" type="ordered locus">Ahos_0360</name>
</gene>
<dbReference type="KEGG" id="aho:Ahos_0360"/>
<proteinExistence type="predicted"/>
<dbReference type="RefSeq" id="WP_013775167.1">
    <property type="nucleotide sequence ID" value="NC_015518.1"/>
</dbReference>
<keyword evidence="2" id="KW-1185">Reference proteome</keyword>
<reference evidence="1 2" key="1">
    <citation type="journal article" date="2011" name="Extremophiles">
        <title>Genomic analysis of Acidianus hospitalis W1 a host for studying crenarchaeal virus and plasmid life cycles.</title>
        <authorList>
            <person name="You X.Y."/>
            <person name="Liu C."/>
            <person name="Wang S.Y."/>
            <person name="Jiang C.Y."/>
            <person name="Shah S.A."/>
            <person name="Prangishvili D."/>
            <person name="She Q."/>
            <person name="Liu S.J."/>
            <person name="Garrett R.A."/>
        </authorList>
    </citation>
    <scope>NUCLEOTIDE SEQUENCE [LARGE SCALE GENOMIC DNA]</scope>
    <source>
        <strain evidence="1 2">W1</strain>
    </source>
</reference>
<evidence type="ECO:0000313" key="1">
    <source>
        <dbReference type="EMBL" id="AEE93251.1"/>
    </source>
</evidence>
<dbReference type="eggNOG" id="arCOG13098">
    <property type="taxonomic scope" value="Archaea"/>
</dbReference>
<dbReference type="GeneID" id="10599801"/>
<evidence type="ECO:0000313" key="2">
    <source>
        <dbReference type="Proteomes" id="UP000008458"/>
    </source>
</evidence>
<dbReference type="Proteomes" id="UP000008458">
    <property type="component" value="Chromosome"/>
</dbReference>
<protein>
    <submittedName>
        <fullName evidence="1">Uncharacterized protein</fullName>
    </submittedName>
</protein>
<dbReference type="EMBL" id="CP002535">
    <property type="protein sequence ID" value="AEE93251.1"/>
    <property type="molecule type" value="Genomic_DNA"/>
</dbReference>
<dbReference type="OrthoDB" id="44224at2157"/>
<dbReference type="HOGENOM" id="CLU_1465017_0_0_2"/>
<reference key="2">
    <citation type="journal article" date="2011" name="Extremophiles">
        <title>Genomic analyses of Acidianus hospitalis W1 a host for studying crenarchaeal virus and plasmid life cycles.</title>
        <authorList>
            <person name="You X.Y."/>
            <person name="Liu C."/>
            <person name="Wang S.Y."/>
            <person name="Jiang C.Y."/>
            <person name="Shah S.A."/>
            <person name="Prangishvili D."/>
            <person name="Liu S.J."/>
            <person name="Garrett R.A."/>
        </authorList>
    </citation>
    <scope>NUCLEOTIDE SEQUENCE</scope>
    <source>
        <strain>W1</strain>
    </source>
</reference>
<name>F4B5N6_ACIHW</name>
<organism evidence="1 2">
    <name type="scientific">Acidianus hospitalis (strain W1)</name>
    <dbReference type="NCBI Taxonomy" id="933801"/>
    <lineage>
        <taxon>Archaea</taxon>
        <taxon>Thermoproteota</taxon>
        <taxon>Thermoprotei</taxon>
        <taxon>Sulfolobales</taxon>
        <taxon>Sulfolobaceae</taxon>
        <taxon>Acidianus</taxon>
    </lineage>
</organism>
<dbReference type="AlphaFoldDB" id="F4B5N6"/>
<accession>F4B5N6</accession>
<dbReference type="STRING" id="933801.Ahos_0360"/>